<dbReference type="EMBL" id="JASAOK010000016">
    <property type="protein sequence ID" value="KAK6223157.1"/>
    <property type="molecule type" value="Genomic_DNA"/>
</dbReference>
<name>A0AAV9TMD3_9PEZI</name>
<keyword evidence="2" id="KW-1185">Reference proteome</keyword>
<comment type="caution">
    <text evidence="1">The sequence shown here is derived from an EMBL/GenBank/DDBJ whole genome shotgun (WGS) entry which is preliminary data.</text>
</comment>
<protein>
    <submittedName>
        <fullName evidence="1">Uncharacterized protein</fullName>
    </submittedName>
</protein>
<proteinExistence type="predicted"/>
<evidence type="ECO:0000313" key="1">
    <source>
        <dbReference type="EMBL" id="KAK6223157.1"/>
    </source>
</evidence>
<gene>
    <name evidence="1" type="ORF">QIS74_04002</name>
</gene>
<accession>A0AAV9TMD3</accession>
<sequence>MPVFFDIFKDIFGDNTEFQDVGGWAKTGDVVRNSMVLVTMLPTAHALETRATPTTFVNYRERKAKVFNRFCNCRAMLTPK</sequence>
<dbReference type="Proteomes" id="UP001327957">
    <property type="component" value="Unassembled WGS sequence"/>
</dbReference>
<organism evidence="1 2">
    <name type="scientific">Colletotrichum tabaci</name>
    <dbReference type="NCBI Taxonomy" id="1209068"/>
    <lineage>
        <taxon>Eukaryota</taxon>
        <taxon>Fungi</taxon>
        <taxon>Dikarya</taxon>
        <taxon>Ascomycota</taxon>
        <taxon>Pezizomycotina</taxon>
        <taxon>Sordariomycetes</taxon>
        <taxon>Hypocreomycetidae</taxon>
        <taxon>Glomerellales</taxon>
        <taxon>Glomerellaceae</taxon>
        <taxon>Colletotrichum</taxon>
        <taxon>Colletotrichum destructivum species complex</taxon>
    </lineage>
</organism>
<evidence type="ECO:0000313" key="2">
    <source>
        <dbReference type="Proteomes" id="UP001327957"/>
    </source>
</evidence>
<dbReference type="AlphaFoldDB" id="A0AAV9TMD3"/>
<reference evidence="1 2" key="1">
    <citation type="submission" date="2023-04" db="EMBL/GenBank/DDBJ databases">
        <title>Colletotrichum tabacum stain YC1 causing leaf anthracnose on Nicotiana tabacum(L.) cv.</title>
        <authorList>
            <person name="Ji Z."/>
            <person name="Wang M."/>
            <person name="Zhang J."/>
            <person name="Wang N."/>
            <person name="Zhou Z."/>
        </authorList>
    </citation>
    <scope>NUCLEOTIDE SEQUENCE [LARGE SCALE GENOMIC DNA]</scope>
    <source>
        <strain evidence="1 2">YC1</strain>
    </source>
</reference>